<dbReference type="NCBIfam" id="NF033773">
    <property type="entry name" value="tellur_TrgA"/>
    <property type="match status" value="1"/>
</dbReference>
<keyword evidence="1" id="KW-1133">Transmembrane helix</keyword>
<keyword evidence="3" id="KW-1185">Reference proteome</keyword>
<feature type="transmembrane region" description="Helical" evidence="1">
    <location>
        <begin position="106"/>
        <end position="137"/>
    </location>
</feature>
<keyword evidence="1" id="KW-0472">Membrane</keyword>
<comment type="caution">
    <text evidence="2">The sequence shown here is derived from an EMBL/GenBank/DDBJ whole genome shotgun (WGS) entry which is preliminary data.</text>
</comment>
<feature type="transmembrane region" description="Helical" evidence="1">
    <location>
        <begin position="34"/>
        <end position="53"/>
    </location>
</feature>
<protein>
    <submittedName>
        <fullName evidence="2">TrgA family protein</fullName>
    </submittedName>
</protein>
<name>A0A843Y7X2_9RHOB</name>
<dbReference type="InterPro" id="IPR047784">
    <property type="entry name" value="TrgA"/>
</dbReference>
<organism evidence="2 3">
    <name type="scientific">Tritonibacter litoralis</name>
    <dbReference type="NCBI Taxonomy" id="2662264"/>
    <lineage>
        <taxon>Bacteria</taxon>
        <taxon>Pseudomonadati</taxon>
        <taxon>Pseudomonadota</taxon>
        <taxon>Alphaproteobacteria</taxon>
        <taxon>Rhodobacterales</taxon>
        <taxon>Paracoccaceae</taxon>
        <taxon>Tritonibacter</taxon>
    </lineage>
</organism>
<feature type="transmembrane region" description="Helical" evidence="1">
    <location>
        <begin position="7"/>
        <end position="28"/>
    </location>
</feature>
<reference evidence="2 3" key="1">
    <citation type="submission" date="2019-10" db="EMBL/GenBank/DDBJ databases">
        <title>Epibacterium sp. nov., isolated from seawater.</title>
        <authorList>
            <person name="Zhang X."/>
            <person name="Li N."/>
        </authorList>
    </citation>
    <scope>NUCLEOTIDE SEQUENCE [LARGE SCALE GENOMIC DNA]</scope>
    <source>
        <strain evidence="2 3">SM1979</strain>
    </source>
</reference>
<evidence type="ECO:0000313" key="3">
    <source>
        <dbReference type="Proteomes" id="UP000444174"/>
    </source>
</evidence>
<gene>
    <name evidence="2" type="ORF">GFB49_02365</name>
</gene>
<dbReference type="AlphaFoldDB" id="A0A843Y7X2"/>
<dbReference type="EMBL" id="WIBF01000001">
    <property type="protein sequence ID" value="MQQ07290.1"/>
    <property type="molecule type" value="Genomic_DNA"/>
</dbReference>
<dbReference type="RefSeq" id="WP_153214185.1">
    <property type="nucleotide sequence ID" value="NZ_WIBF01000001.1"/>
</dbReference>
<proteinExistence type="predicted"/>
<feature type="transmembrane region" description="Helical" evidence="1">
    <location>
        <begin position="65"/>
        <end position="86"/>
    </location>
</feature>
<evidence type="ECO:0000313" key="2">
    <source>
        <dbReference type="EMBL" id="MQQ07290.1"/>
    </source>
</evidence>
<keyword evidence="1" id="KW-0812">Transmembrane</keyword>
<evidence type="ECO:0000256" key="1">
    <source>
        <dbReference type="SAM" id="Phobius"/>
    </source>
</evidence>
<accession>A0A843Y7X2</accession>
<dbReference type="Proteomes" id="UP000444174">
    <property type="component" value="Unassembled WGS sequence"/>
</dbReference>
<sequence>MPTAARLAAALFMAALAFVVSLQVMPLMPEGTDFGYFVHFNVVLGSMVGWVYMGARAGHGFVPSLNNGLTGMALLVMGALFAQGAWEMFRLANRLRYDGPFEAIAAIFTIALEYFFVIAVPNVWATLIVGGCLVGMLTERAARRWS</sequence>